<gene>
    <name evidence="1" type="ORF">Zmor_021970</name>
</gene>
<evidence type="ECO:0000313" key="1">
    <source>
        <dbReference type="EMBL" id="KAJ3650272.1"/>
    </source>
</evidence>
<dbReference type="Gene3D" id="3.90.320.10">
    <property type="match status" value="1"/>
</dbReference>
<proteinExistence type="predicted"/>
<keyword evidence="2" id="KW-1185">Reference proteome</keyword>
<dbReference type="EMBL" id="JALNTZ010000006">
    <property type="protein sequence ID" value="KAJ3650272.1"/>
    <property type="molecule type" value="Genomic_DNA"/>
</dbReference>
<sequence>MKFVLVNVSKGSYSARCNGAVLAFNTKETHSSFQETLYGSPRSIVQKMEENRANRPKTQRKYKNLRKNKREPKAVSVSCGPDYGDNCQKADMPEEEYDRQKKMFLQQLNKTQEEKNRVELATRLQADSGIWLEERRKILTASNFYKVCRRRDTTSCVKLTESLLYRLSLSHLKDIQYDKENERTALLKIEMQENIQNYKLWPSYRR</sequence>
<protein>
    <submittedName>
        <fullName evidence="1">Uncharacterized protein</fullName>
    </submittedName>
</protein>
<evidence type="ECO:0000313" key="2">
    <source>
        <dbReference type="Proteomes" id="UP001168821"/>
    </source>
</evidence>
<dbReference type="AlphaFoldDB" id="A0AA38MBW4"/>
<dbReference type="SUPFAM" id="SSF52980">
    <property type="entry name" value="Restriction endonuclease-like"/>
    <property type="match status" value="1"/>
</dbReference>
<dbReference type="InterPro" id="IPR011604">
    <property type="entry name" value="PDDEXK-like_dom_sf"/>
</dbReference>
<dbReference type="GO" id="GO:0006281">
    <property type="term" value="P:DNA repair"/>
    <property type="evidence" value="ECO:0007669"/>
    <property type="project" value="UniProtKB-ARBA"/>
</dbReference>
<comment type="caution">
    <text evidence="1">The sequence shown here is derived from an EMBL/GenBank/DDBJ whole genome shotgun (WGS) entry which is preliminary data.</text>
</comment>
<dbReference type="InterPro" id="IPR011335">
    <property type="entry name" value="Restrct_endonuc-II-like"/>
</dbReference>
<accession>A0AA38MBW4</accession>
<reference evidence="1" key="1">
    <citation type="journal article" date="2023" name="G3 (Bethesda)">
        <title>Whole genome assemblies of Zophobas morio and Tenebrio molitor.</title>
        <authorList>
            <person name="Kaur S."/>
            <person name="Stinson S.A."/>
            <person name="diCenzo G.C."/>
        </authorList>
    </citation>
    <scope>NUCLEOTIDE SEQUENCE</scope>
    <source>
        <strain evidence="1">QUZm001</strain>
    </source>
</reference>
<organism evidence="1 2">
    <name type="scientific">Zophobas morio</name>
    <dbReference type="NCBI Taxonomy" id="2755281"/>
    <lineage>
        <taxon>Eukaryota</taxon>
        <taxon>Metazoa</taxon>
        <taxon>Ecdysozoa</taxon>
        <taxon>Arthropoda</taxon>
        <taxon>Hexapoda</taxon>
        <taxon>Insecta</taxon>
        <taxon>Pterygota</taxon>
        <taxon>Neoptera</taxon>
        <taxon>Endopterygota</taxon>
        <taxon>Coleoptera</taxon>
        <taxon>Polyphaga</taxon>
        <taxon>Cucujiformia</taxon>
        <taxon>Tenebrionidae</taxon>
        <taxon>Zophobas</taxon>
    </lineage>
</organism>
<dbReference type="Proteomes" id="UP001168821">
    <property type="component" value="Unassembled WGS sequence"/>
</dbReference>
<name>A0AA38MBW4_9CUCU</name>